<protein>
    <recommendedName>
        <fullName evidence="3">Myxococcales-restricted protein, TIGR02265 family</fullName>
    </recommendedName>
</protein>
<evidence type="ECO:0008006" key="3">
    <source>
        <dbReference type="Google" id="ProtNLM"/>
    </source>
</evidence>
<evidence type="ECO:0000313" key="2">
    <source>
        <dbReference type="Proteomes" id="UP000032702"/>
    </source>
</evidence>
<dbReference type="Pfam" id="PF09536">
    <property type="entry name" value="DUF2378"/>
    <property type="match status" value="1"/>
</dbReference>
<dbReference type="NCBIfam" id="TIGR02265">
    <property type="entry name" value="Mxa_TIGR02265"/>
    <property type="match status" value="1"/>
</dbReference>
<reference evidence="1 2" key="1">
    <citation type="submission" date="2006-04" db="EMBL/GenBank/DDBJ databases">
        <authorList>
            <person name="Nierman W.C."/>
        </authorList>
    </citation>
    <scope>NUCLEOTIDE SEQUENCE [LARGE SCALE GENOMIC DNA]</scope>
    <source>
        <strain evidence="1 2">DW4/3-1</strain>
    </source>
</reference>
<gene>
    <name evidence="1" type="ORF">STIAU_1762</name>
</gene>
<dbReference type="EMBL" id="AAMD01000177">
    <property type="protein sequence ID" value="EAU63195.1"/>
    <property type="molecule type" value="Genomic_DNA"/>
</dbReference>
<dbReference type="InterPro" id="IPR011751">
    <property type="entry name" value="Mxa_paralog_2265"/>
</dbReference>
<evidence type="ECO:0000313" key="1">
    <source>
        <dbReference type="EMBL" id="EAU63195.1"/>
    </source>
</evidence>
<accession>Q08RT5</accession>
<sequence length="242" mass="26772">MFSKDFGGGLNPALGSVRQRSPALSQQVLTSGNSIMHAHLESFRPVMDLDVERQLRHRMAMTRPMDTAHGMFFNGVLDVVRTLGGSEAADRCQEVSEERRFIAPVHYPVFGLLRMMFVAVKDLGARAGGGSAVLRLMGRRAAQDFLRAPAGRMMLVLSENNPRRLLNQLPSSYRTVVSYGERRMTWSPGERSGCLVTQWDFMPPAYTKGLLQGVLEAVGARNVSVIGSPLGLLDSEYELSWD</sequence>
<name>Q08RT5_STIAD</name>
<dbReference type="AlphaFoldDB" id="Q08RT5"/>
<proteinExistence type="predicted"/>
<comment type="caution">
    <text evidence="1">The sequence shown here is derived from an EMBL/GenBank/DDBJ whole genome shotgun (WGS) entry which is preliminary data.</text>
</comment>
<dbReference type="Proteomes" id="UP000032702">
    <property type="component" value="Unassembled WGS sequence"/>
</dbReference>
<organism evidence="1 2">
    <name type="scientific">Stigmatella aurantiaca (strain DW4/3-1)</name>
    <dbReference type="NCBI Taxonomy" id="378806"/>
    <lineage>
        <taxon>Bacteria</taxon>
        <taxon>Pseudomonadati</taxon>
        <taxon>Myxococcota</taxon>
        <taxon>Myxococcia</taxon>
        <taxon>Myxococcales</taxon>
        <taxon>Cystobacterineae</taxon>
        <taxon>Archangiaceae</taxon>
        <taxon>Stigmatella</taxon>
    </lineage>
</organism>